<dbReference type="Proteomes" id="UP000190539">
    <property type="component" value="Unassembled WGS sequence"/>
</dbReference>
<organism evidence="2 3">
    <name type="scientific">Streptomyces tsukubensis</name>
    <dbReference type="NCBI Taxonomy" id="83656"/>
    <lineage>
        <taxon>Bacteria</taxon>
        <taxon>Bacillati</taxon>
        <taxon>Actinomycetota</taxon>
        <taxon>Actinomycetes</taxon>
        <taxon>Kitasatosporales</taxon>
        <taxon>Streptomycetaceae</taxon>
        <taxon>Streptomyces</taxon>
    </lineage>
</organism>
<keyword evidence="3" id="KW-1185">Reference proteome</keyword>
<dbReference type="AlphaFoldDB" id="A0A1V4AEM6"/>
<evidence type="ECO:0000313" key="3">
    <source>
        <dbReference type="Proteomes" id="UP000190539"/>
    </source>
</evidence>
<dbReference type="Pfam" id="PF04149">
    <property type="entry name" value="DUF397"/>
    <property type="match status" value="1"/>
</dbReference>
<accession>A0A1V4AEM6</accession>
<name>A0A1V4AEM6_9ACTN</name>
<evidence type="ECO:0000313" key="2">
    <source>
        <dbReference type="EMBL" id="OON81933.1"/>
    </source>
</evidence>
<evidence type="ECO:0000259" key="1">
    <source>
        <dbReference type="Pfam" id="PF04149"/>
    </source>
</evidence>
<dbReference type="InterPro" id="IPR007278">
    <property type="entry name" value="DUF397"/>
</dbReference>
<gene>
    <name evidence="2" type="ORF">B1H18_06175</name>
</gene>
<reference evidence="2 3" key="1">
    <citation type="submission" date="2017-02" db="EMBL/GenBank/DDBJ databases">
        <title>Draft Genome Sequence of Streptomyces tsukubaensis F601, a Producer of the immunosuppressant tacrolimus FK506.</title>
        <authorList>
            <person name="Zong G."/>
            <person name="Zhong C."/>
            <person name="Fu J."/>
            <person name="Qin R."/>
            <person name="Cao G."/>
        </authorList>
    </citation>
    <scope>NUCLEOTIDE SEQUENCE [LARGE SCALE GENOMIC DNA]</scope>
    <source>
        <strain evidence="2 3">F601</strain>
    </source>
</reference>
<protein>
    <recommendedName>
        <fullName evidence="1">DUF397 domain-containing protein</fullName>
    </recommendedName>
</protein>
<dbReference type="EMBL" id="MVFC01000003">
    <property type="protein sequence ID" value="OON81933.1"/>
    <property type="molecule type" value="Genomic_DNA"/>
</dbReference>
<sequence>MWRKSSYSYPEGACVEIARPSLAQVLFRDSKVHEGPCVAVFSATAAAFVSALNRGDL</sequence>
<feature type="domain" description="DUF397" evidence="1">
    <location>
        <begin position="2"/>
        <end position="52"/>
    </location>
</feature>
<proteinExistence type="predicted"/>
<comment type="caution">
    <text evidence="2">The sequence shown here is derived from an EMBL/GenBank/DDBJ whole genome shotgun (WGS) entry which is preliminary data.</text>
</comment>